<dbReference type="PANTHER" id="PTHR47868:SF2">
    <property type="entry name" value="OS05G0457700 PROTEIN"/>
    <property type="match status" value="1"/>
</dbReference>
<evidence type="ECO:0000313" key="2">
    <source>
        <dbReference type="EMBL" id="KAL3839500.1"/>
    </source>
</evidence>
<evidence type="ECO:0000313" key="3">
    <source>
        <dbReference type="Proteomes" id="UP001634393"/>
    </source>
</evidence>
<keyword evidence="3" id="KW-1185">Reference proteome</keyword>
<keyword evidence="1" id="KW-0812">Transmembrane</keyword>
<keyword evidence="1" id="KW-0472">Membrane</keyword>
<dbReference type="AlphaFoldDB" id="A0ABD3TT87"/>
<accession>A0ABD3TT87</accession>
<dbReference type="Proteomes" id="UP001634393">
    <property type="component" value="Unassembled WGS sequence"/>
</dbReference>
<dbReference type="EMBL" id="JBJXBP010000003">
    <property type="protein sequence ID" value="KAL3839500.1"/>
    <property type="molecule type" value="Genomic_DNA"/>
</dbReference>
<name>A0ABD3TT87_9LAMI</name>
<gene>
    <name evidence="2" type="ORF">ACJIZ3_024091</name>
</gene>
<dbReference type="PANTHER" id="PTHR47868">
    <property type="entry name" value="OS05G0457700 PROTEIN"/>
    <property type="match status" value="1"/>
</dbReference>
<feature type="transmembrane region" description="Helical" evidence="1">
    <location>
        <begin position="412"/>
        <end position="433"/>
    </location>
</feature>
<keyword evidence="1" id="KW-1133">Transmembrane helix</keyword>
<evidence type="ECO:0000256" key="1">
    <source>
        <dbReference type="SAM" id="Phobius"/>
    </source>
</evidence>
<sequence>MIRLAVKFSRALKNGNKGPSFSLPPSKAAAPPLHNHFSTKSYALTPNPVALEMINYADSYARGLLILEQCESTQPDHNSKALVELARSTLLFERGSHDVAIERLRKIQDLSLSSIAVKVAASEALVGIHLEHYQEDVASEVADIALQLLDTIRLEISNESGFEVLEARAKALKGLIELICGKLDSAQSFFEGVEKVNCFTGNASLSCGEFFHGMRKFSIAKELYEKVIERMRYILTSALKKMEERLGPHHPKVGVVLTCTALMYRLKATAERSSSLLIQEGLYRRAIDLLKAPPLEADCKKSLFLISSLFHIQKGLGATKSRSVISFNCVRRCRRKCFQERYNCPCKRGVRRDTLCATIEKSRRRTVEKLGTNCLGIEPLHVTSRSTGSVGVFQKVAGYRYSNMQGSVESVIYIYIVFICKQIYSLSSCLLYISVQ</sequence>
<protein>
    <submittedName>
        <fullName evidence="2">Uncharacterized protein</fullName>
    </submittedName>
</protein>
<organism evidence="2 3">
    <name type="scientific">Penstemon smallii</name>
    <dbReference type="NCBI Taxonomy" id="265156"/>
    <lineage>
        <taxon>Eukaryota</taxon>
        <taxon>Viridiplantae</taxon>
        <taxon>Streptophyta</taxon>
        <taxon>Embryophyta</taxon>
        <taxon>Tracheophyta</taxon>
        <taxon>Spermatophyta</taxon>
        <taxon>Magnoliopsida</taxon>
        <taxon>eudicotyledons</taxon>
        <taxon>Gunneridae</taxon>
        <taxon>Pentapetalae</taxon>
        <taxon>asterids</taxon>
        <taxon>lamiids</taxon>
        <taxon>Lamiales</taxon>
        <taxon>Plantaginaceae</taxon>
        <taxon>Cheloneae</taxon>
        <taxon>Penstemon</taxon>
    </lineage>
</organism>
<proteinExistence type="predicted"/>
<reference evidence="2 3" key="1">
    <citation type="submission" date="2024-12" db="EMBL/GenBank/DDBJ databases">
        <title>The unique morphological basis and parallel evolutionary history of personate flowers in Penstemon.</title>
        <authorList>
            <person name="Depatie T.H."/>
            <person name="Wessinger C.A."/>
        </authorList>
    </citation>
    <scope>NUCLEOTIDE SEQUENCE [LARGE SCALE GENOMIC DNA]</scope>
    <source>
        <strain evidence="2">WTNN_2</strain>
        <tissue evidence="2">Leaf</tissue>
    </source>
</reference>
<comment type="caution">
    <text evidence="2">The sequence shown here is derived from an EMBL/GenBank/DDBJ whole genome shotgun (WGS) entry which is preliminary data.</text>
</comment>